<protein>
    <submittedName>
        <fullName evidence="3">LysM peptidoglycan-binding domain-containing protein</fullName>
    </submittedName>
</protein>
<dbReference type="PANTHER" id="PTHR34700">
    <property type="entry name" value="POTASSIUM BINDING PROTEIN KBP"/>
    <property type="match status" value="1"/>
</dbReference>
<dbReference type="InterPro" id="IPR018392">
    <property type="entry name" value="LysM"/>
</dbReference>
<comment type="caution">
    <text evidence="3">The sequence shown here is derived from an EMBL/GenBank/DDBJ whole genome shotgun (WGS) entry which is preliminary data.</text>
</comment>
<accession>A0AAW4YZ25</accession>
<dbReference type="EMBL" id="JABFTS010000011">
    <property type="protein sequence ID" value="MCE8053459.1"/>
    <property type="molecule type" value="Genomic_DNA"/>
</dbReference>
<dbReference type="PROSITE" id="PS51782">
    <property type="entry name" value="LYSM"/>
    <property type="match status" value="1"/>
</dbReference>
<sequence>MHKSTKRKPGGPLTRALMKRALMKSALSWGGGMALLLCAALAQAQGLSWDRGLRSDAPDRYTVVRGDTLWDISGRFLRHPWQWPEVWQVNPQIRNPHLIYPGDVVYLYDCNGRPCLGLERGQGEVRLSPEVRRVPVREAIEPIPLDAVRHFLRDHRVVDDPEALHELAYVVAGNDRRIISGAGDRIYARGELQRGLRYGIYRVGDRYQDAASGELLGLELISIGRARAERSEEDIAIMEVVSASQEVRNDDIVLPLEERELVSEFVPRAPDHDVQGTILAVPGGVRFIGRLQVVTLDRGRRDGLETGHVLQVEQQGERIVDPRTGESLRLPGTDAGLIMVFRPYEKVSYGLVMQATRTLEVGDRVHNPRRGVGVAQR</sequence>
<organism evidence="3 5">
    <name type="scientific">Billgrantia desiderata</name>
    <dbReference type="NCBI Taxonomy" id="52021"/>
    <lineage>
        <taxon>Bacteria</taxon>
        <taxon>Pseudomonadati</taxon>
        <taxon>Pseudomonadota</taxon>
        <taxon>Gammaproteobacteria</taxon>
        <taxon>Oceanospirillales</taxon>
        <taxon>Halomonadaceae</taxon>
        <taxon>Billgrantia</taxon>
    </lineage>
</organism>
<evidence type="ECO:0000259" key="1">
    <source>
        <dbReference type="PROSITE" id="PS51782"/>
    </source>
</evidence>
<dbReference type="Gene3D" id="3.10.350.10">
    <property type="entry name" value="LysM domain"/>
    <property type="match status" value="1"/>
</dbReference>
<gene>
    <name evidence="2" type="ORF">HOP60_07490</name>
    <name evidence="3" type="ORF">HOP61_19375</name>
</gene>
<evidence type="ECO:0000313" key="2">
    <source>
        <dbReference type="EMBL" id="MCE8046574.1"/>
    </source>
</evidence>
<dbReference type="AlphaFoldDB" id="A0AAW4YZ25"/>
<proteinExistence type="predicted"/>
<reference evidence="3 4" key="2">
    <citation type="journal article" date="2021" name="Front. Microbiol.">
        <title>Aerobic Denitrification and Heterotrophic Sulfur Oxidation in the Genus Halomonas Revealed by Six Novel Species Characterizations and Genome-Based Analysis.</title>
        <authorList>
            <person name="Wang L."/>
            <person name="Shao Z."/>
        </authorList>
    </citation>
    <scope>NUCLEOTIDE SEQUENCE</scope>
    <source>
        <strain evidence="2 4">MCCC 1A05748</strain>
        <strain evidence="3">MCCC 1A05776</strain>
    </source>
</reference>
<dbReference type="Pfam" id="PF01476">
    <property type="entry name" value="LysM"/>
    <property type="match status" value="1"/>
</dbReference>
<dbReference type="InterPro" id="IPR052196">
    <property type="entry name" value="Bact_Kbp"/>
</dbReference>
<feature type="domain" description="LysM" evidence="1">
    <location>
        <begin position="59"/>
        <end position="107"/>
    </location>
</feature>
<dbReference type="EMBL" id="JABFTQ010000004">
    <property type="protein sequence ID" value="MCE8046574.1"/>
    <property type="molecule type" value="Genomic_DNA"/>
</dbReference>
<dbReference type="SUPFAM" id="SSF54106">
    <property type="entry name" value="LysM domain"/>
    <property type="match status" value="1"/>
</dbReference>
<dbReference type="PANTHER" id="PTHR34700:SF4">
    <property type="entry name" value="PHAGE-LIKE ELEMENT PBSX PROTEIN XKDP"/>
    <property type="match status" value="1"/>
</dbReference>
<keyword evidence="4" id="KW-1185">Reference proteome</keyword>
<evidence type="ECO:0000313" key="3">
    <source>
        <dbReference type="EMBL" id="MCE8053459.1"/>
    </source>
</evidence>
<evidence type="ECO:0000313" key="4">
    <source>
        <dbReference type="Proteomes" id="UP001320154"/>
    </source>
</evidence>
<dbReference type="InterPro" id="IPR036779">
    <property type="entry name" value="LysM_dom_sf"/>
</dbReference>
<reference evidence="3" key="1">
    <citation type="submission" date="2020-05" db="EMBL/GenBank/DDBJ databases">
        <authorList>
            <person name="Wang L."/>
            <person name="Shao Z."/>
        </authorList>
    </citation>
    <scope>NUCLEOTIDE SEQUENCE</scope>
    <source>
        <strain evidence="2">MCCC 1A05748</strain>
        <strain evidence="3">MCCC 1A05776</strain>
    </source>
</reference>
<dbReference type="Proteomes" id="UP001320178">
    <property type="component" value="Unassembled WGS sequence"/>
</dbReference>
<dbReference type="CDD" id="cd00118">
    <property type="entry name" value="LysM"/>
    <property type="match status" value="1"/>
</dbReference>
<evidence type="ECO:0000313" key="5">
    <source>
        <dbReference type="Proteomes" id="UP001320178"/>
    </source>
</evidence>
<name>A0AAW4YZ25_9GAMM</name>
<dbReference type="Proteomes" id="UP001320154">
    <property type="component" value="Unassembled WGS sequence"/>
</dbReference>